<dbReference type="PANTHER" id="PTHR34310">
    <property type="entry name" value="DUF427 DOMAIN PROTEIN (AFU_ORTHOLOGUE AFUA_3G02220)"/>
    <property type="match status" value="1"/>
</dbReference>
<dbReference type="HOGENOM" id="CLU_126578_1_2_1"/>
<protein>
    <recommendedName>
        <fullName evidence="1">DUF427 domain-containing protein</fullName>
    </recommendedName>
</protein>
<dbReference type="Pfam" id="PF04248">
    <property type="entry name" value="NTP_transf_9"/>
    <property type="match status" value="1"/>
</dbReference>
<dbReference type="PANTHER" id="PTHR34310:SF5">
    <property type="entry name" value="DUF427 DOMAIN PROTEIN (AFU_ORTHOLOGUE AFUA_3G02220)"/>
    <property type="match status" value="1"/>
</dbReference>
<reference evidence="3" key="1">
    <citation type="submission" date="2012-06" db="EMBL/GenBank/DDBJ databases">
        <title>The genome sequence of Coniosporium apollinis CBS 100218.</title>
        <authorList>
            <consortium name="The Broad Institute Genome Sequencing Platform"/>
            <person name="Cuomo C."/>
            <person name="Gorbushina A."/>
            <person name="Noack S."/>
            <person name="Walker B."/>
            <person name="Young S.K."/>
            <person name="Zeng Q."/>
            <person name="Gargeya S."/>
            <person name="Fitzgerald M."/>
            <person name="Haas B."/>
            <person name="Abouelleil A."/>
            <person name="Alvarado L."/>
            <person name="Arachchi H.M."/>
            <person name="Berlin A.M."/>
            <person name="Chapman S.B."/>
            <person name="Goldberg J."/>
            <person name="Griggs A."/>
            <person name="Gujja S."/>
            <person name="Hansen M."/>
            <person name="Howarth C."/>
            <person name="Imamovic A."/>
            <person name="Larimer J."/>
            <person name="McCowan C."/>
            <person name="Montmayeur A."/>
            <person name="Murphy C."/>
            <person name="Neiman D."/>
            <person name="Pearson M."/>
            <person name="Priest M."/>
            <person name="Roberts A."/>
            <person name="Saif S."/>
            <person name="Shea T."/>
            <person name="Sisk P."/>
            <person name="Sykes S."/>
            <person name="Wortman J."/>
            <person name="Nusbaum C."/>
            <person name="Birren B."/>
        </authorList>
    </citation>
    <scope>NUCLEOTIDE SEQUENCE [LARGE SCALE GENOMIC DNA]</scope>
    <source>
        <strain evidence="3">CBS 100218</strain>
    </source>
</reference>
<feature type="domain" description="DUF427" evidence="1">
    <location>
        <begin position="5"/>
        <end position="89"/>
    </location>
</feature>
<dbReference type="InterPro" id="IPR038694">
    <property type="entry name" value="DUF427_sf"/>
</dbReference>
<dbReference type="InterPro" id="IPR007361">
    <property type="entry name" value="DUF427"/>
</dbReference>
<dbReference type="OrthoDB" id="18996at2759"/>
<evidence type="ECO:0000259" key="1">
    <source>
        <dbReference type="Pfam" id="PF04248"/>
    </source>
</evidence>
<proteinExistence type="predicted"/>
<dbReference type="GeneID" id="19900556"/>
<dbReference type="STRING" id="1168221.R7YQ23"/>
<sequence>MPTATAKVNGVTVAETDSWETVEGNIYFPPSSVEKSYLKPSNTHTHCGWKGTASYYNIEANGKNLSDAAWYYPEPMEKAKHIENYVAFCGCTLLLAESFKLHYGRNTGRIEYWMYS</sequence>
<dbReference type="OMA" id="ENNHYFP"/>
<evidence type="ECO:0000313" key="2">
    <source>
        <dbReference type="EMBL" id="EON64015.1"/>
    </source>
</evidence>
<dbReference type="Proteomes" id="UP000016924">
    <property type="component" value="Unassembled WGS sequence"/>
</dbReference>
<dbReference type="eggNOG" id="ENOG502S7EG">
    <property type="taxonomic scope" value="Eukaryota"/>
</dbReference>
<name>R7YQ23_CONA1</name>
<gene>
    <name evidence="2" type="ORF">W97_03245</name>
</gene>
<keyword evidence="3" id="KW-1185">Reference proteome</keyword>
<dbReference type="Gene3D" id="2.170.150.40">
    <property type="entry name" value="Domain of unknown function (DUF427)"/>
    <property type="match status" value="1"/>
</dbReference>
<evidence type="ECO:0000313" key="3">
    <source>
        <dbReference type="Proteomes" id="UP000016924"/>
    </source>
</evidence>
<organism evidence="2 3">
    <name type="scientific">Coniosporium apollinis (strain CBS 100218)</name>
    <name type="common">Rock-inhabiting black yeast</name>
    <dbReference type="NCBI Taxonomy" id="1168221"/>
    <lineage>
        <taxon>Eukaryota</taxon>
        <taxon>Fungi</taxon>
        <taxon>Dikarya</taxon>
        <taxon>Ascomycota</taxon>
        <taxon>Pezizomycotina</taxon>
        <taxon>Dothideomycetes</taxon>
        <taxon>Dothideomycetes incertae sedis</taxon>
        <taxon>Coniosporium</taxon>
    </lineage>
</organism>
<dbReference type="AlphaFoldDB" id="R7YQ23"/>
<dbReference type="EMBL" id="JH767566">
    <property type="protein sequence ID" value="EON64015.1"/>
    <property type="molecule type" value="Genomic_DNA"/>
</dbReference>
<accession>R7YQ23</accession>
<dbReference type="RefSeq" id="XP_007779332.1">
    <property type="nucleotide sequence ID" value="XM_007781142.1"/>
</dbReference>